<feature type="chain" id="PRO_5023804457" description="Right handed beta helix domain-containing protein" evidence="2">
    <location>
        <begin position="19"/>
        <end position="1181"/>
    </location>
</feature>
<evidence type="ECO:0008006" key="5">
    <source>
        <dbReference type="Google" id="ProtNLM"/>
    </source>
</evidence>
<feature type="compositionally biased region" description="Basic and acidic residues" evidence="1">
    <location>
        <begin position="997"/>
        <end position="1014"/>
    </location>
</feature>
<feature type="signal peptide" evidence="2">
    <location>
        <begin position="1"/>
        <end position="18"/>
    </location>
</feature>
<proteinExistence type="predicted"/>
<feature type="compositionally biased region" description="Polar residues" evidence="1">
    <location>
        <begin position="985"/>
        <end position="996"/>
    </location>
</feature>
<feature type="compositionally biased region" description="Basic and acidic residues" evidence="1">
    <location>
        <begin position="1123"/>
        <end position="1149"/>
    </location>
</feature>
<feature type="compositionally biased region" description="Polar residues" evidence="1">
    <location>
        <begin position="1151"/>
        <end position="1161"/>
    </location>
</feature>
<comment type="caution">
    <text evidence="3">The sequence shown here is derived from an EMBL/GenBank/DDBJ whole genome shotgun (WGS) entry which is preliminary data.</text>
</comment>
<feature type="compositionally biased region" description="Basic and acidic residues" evidence="1">
    <location>
        <begin position="1070"/>
        <end position="1085"/>
    </location>
</feature>
<feature type="compositionally biased region" description="Basic residues" evidence="1">
    <location>
        <begin position="1055"/>
        <end position="1069"/>
    </location>
</feature>
<feature type="compositionally biased region" description="Acidic residues" evidence="1">
    <location>
        <begin position="1086"/>
        <end position="1096"/>
    </location>
</feature>
<reference evidence="3 4" key="1">
    <citation type="submission" date="2019-03" db="EMBL/GenBank/DDBJ databases">
        <title>Single cell metagenomics reveals metabolic interactions within the superorganism composed of flagellate Streblomastix strix and complex community of Bacteroidetes bacteria on its surface.</title>
        <authorList>
            <person name="Treitli S.C."/>
            <person name="Kolisko M."/>
            <person name="Husnik F."/>
            <person name="Keeling P."/>
            <person name="Hampl V."/>
        </authorList>
    </citation>
    <scope>NUCLEOTIDE SEQUENCE [LARGE SCALE GENOMIC DNA]</scope>
    <source>
        <strain evidence="3">ST1C</strain>
    </source>
</reference>
<name>A0A5J4X005_9EUKA</name>
<feature type="compositionally biased region" description="Basic and acidic residues" evidence="1">
    <location>
        <begin position="878"/>
        <end position="912"/>
    </location>
</feature>
<dbReference type="EMBL" id="SNRW01000626">
    <property type="protein sequence ID" value="KAA6400076.1"/>
    <property type="molecule type" value="Genomic_DNA"/>
</dbReference>
<gene>
    <name evidence="3" type="ORF">EZS28_004399</name>
</gene>
<dbReference type="Proteomes" id="UP000324800">
    <property type="component" value="Unassembled WGS sequence"/>
</dbReference>
<accession>A0A5J4X005</accession>
<evidence type="ECO:0000313" key="3">
    <source>
        <dbReference type="EMBL" id="KAA6400076.1"/>
    </source>
</evidence>
<evidence type="ECO:0000256" key="2">
    <source>
        <dbReference type="SAM" id="SignalP"/>
    </source>
</evidence>
<feature type="region of interest" description="Disordered" evidence="1">
    <location>
        <begin position="872"/>
        <end position="1181"/>
    </location>
</feature>
<sequence>MLASFLITLLCLTVVQHAQLLKSAIIDNAIIEYYINGNTDKQQLCGYEEKNPCGQIDYVFNWLVTSDLHIIHVSEGQYEHNLPHYNIFKDTPYPTVDIVAEGNASINLIGPIQSIGKVIISFSTFSIEFADLFFQIDDDKSSLNFSSCNLIRNAENSALNAYSIVVVNHGSLILENLNFNGNNLTGNQPLIQAASPKLIQFTSLTVSNVALISVSTSPLLLSVTELEQESNITISDVHVKQNTAGTQSQAGVIYVHASENQYDDPSQQIILLIENSDIVQNTLAPTTESCTIQIEGLKPQQILIKNSNIDNRSPPNNNRQFEIKFTLPSGSVTSDLINKFQSVDFGVTLNPVVVRALPNQQYYNLIIPLGAEYANIRVNNNGLESCTSYIANYRNDVQSIGCAVIIMREQDSLGLIKGVPRSVSITGSYTENDLRTDGLNISFTGQNTSTTSNKISFQPDLPVSTNPVDSSLFRITEDGAVTLSNLYISRSNQIGSENAPIASIISETGQQSNGMRQNAVGQLVIDNCILEGGNSVDSDVWYNLGLAETCNVGYGAALVADGQTIVQIFRSNIRTFEGPAVRALNGASVTIDRNTILDNNGLRNKNAFSSMQSNVVCEGGIGTTTINIALDNVTSFTSSGNAWIYLSSESSCDIAAIHHGLLQQPRSPPQTNSAKITIDNTNKTAEVTVGGKFLEPCLRKLVLEIHEKDKDDKQMIQELNGENSSITTNWISSDRISFQNPSSLLSELNEQYEWEISSKAQQYESNHIEKNHNLVVVDNASVSTSVEVDIEEKEEELEFESQYISRKRNIHEVDSQFVTNSDNEPRAYSEQSNSGGHEIEKHEHNQSQSYSGTGKDAQTIDLNRFKLNQNERVGTNQEQKDQQPQKDNIDLKTKEQRQQSSNERRSSGRRNESNSQVSQTSPSSFSADSDSRSYSESQYSGSEHSQSKSPFRMRDANKSKVQKEKSPTRISKKQQSSRSIQTSSEGQNAQNPVNTEYKQEKYSEDEIEDSKSIDSDDSMIMNLNNEKVSKEKKSSKIGKRKTSEAKSNEQTSKGKSNKSKQVKSQKSKKQTKEEEFEDKQVNKYDSDDESGNNSDEDSLRSSSRSVSTSAISSNQRQQTSQHSDADRYSTKSSQQERKSSKPKSSDLKQEVMNNEASTESVPPSIDDMEQIGQFNIPEKIL</sequence>
<dbReference type="AlphaFoldDB" id="A0A5J4X005"/>
<feature type="compositionally biased region" description="Basic and acidic residues" evidence="1">
    <location>
        <begin position="952"/>
        <end position="967"/>
    </location>
</feature>
<feature type="compositionally biased region" description="Low complexity" evidence="1">
    <location>
        <begin position="913"/>
        <end position="949"/>
    </location>
</feature>
<evidence type="ECO:0000313" key="4">
    <source>
        <dbReference type="Proteomes" id="UP000324800"/>
    </source>
</evidence>
<protein>
    <recommendedName>
        <fullName evidence="5">Right handed beta helix domain-containing protein</fullName>
    </recommendedName>
</protein>
<feature type="compositionally biased region" description="Low complexity" evidence="1">
    <location>
        <begin position="973"/>
        <end position="984"/>
    </location>
</feature>
<keyword evidence="2" id="KW-0732">Signal</keyword>
<evidence type="ECO:0000256" key="1">
    <source>
        <dbReference type="SAM" id="MobiDB-lite"/>
    </source>
</evidence>
<feature type="region of interest" description="Disordered" evidence="1">
    <location>
        <begin position="815"/>
        <end position="855"/>
    </location>
</feature>
<organism evidence="3 4">
    <name type="scientific">Streblomastix strix</name>
    <dbReference type="NCBI Taxonomy" id="222440"/>
    <lineage>
        <taxon>Eukaryota</taxon>
        <taxon>Metamonada</taxon>
        <taxon>Preaxostyla</taxon>
        <taxon>Oxymonadida</taxon>
        <taxon>Streblomastigidae</taxon>
        <taxon>Streblomastix</taxon>
    </lineage>
</organism>
<feature type="compositionally biased region" description="Low complexity" evidence="1">
    <location>
        <begin position="1100"/>
        <end position="1113"/>
    </location>
</feature>